<evidence type="ECO:0000313" key="4">
    <source>
        <dbReference type="Proteomes" id="UP000187203"/>
    </source>
</evidence>
<keyword evidence="4" id="KW-1185">Reference proteome</keyword>
<reference evidence="4" key="1">
    <citation type="submission" date="2013-09" db="EMBL/GenBank/DDBJ databases">
        <title>Corchorus olitorius genome sequencing.</title>
        <authorList>
            <person name="Alam M."/>
            <person name="Haque M.S."/>
            <person name="Islam M.S."/>
            <person name="Emdad E.M."/>
            <person name="Islam M.M."/>
            <person name="Ahmed B."/>
            <person name="Halim A."/>
            <person name="Hossen Q.M.M."/>
            <person name="Hossain M.Z."/>
            <person name="Ahmed R."/>
            <person name="Khan M.M."/>
            <person name="Islam R."/>
            <person name="Rashid M.M."/>
            <person name="Khan S.A."/>
            <person name="Rahman M.S."/>
            <person name="Alam M."/>
            <person name="Yahiya A.S."/>
            <person name="Khan M.S."/>
            <person name="Azam M.S."/>
            <person name="Haque T."/>
            <person name="Lashkar M.Z.H."/>
            <person name="Akhand A.I."/>
            <person name="Morshed G."/>
            <person name="Roy S."/>
            <person name="Uddin K.S."/>
            <person name="Rabeya T."/>
            <person name="Hossain A.S."/>
            <person name="Chowdhury A."/>
            <person name="Snigdha A.R."/>
            <person name="Mortoza M.S."/>
            <person name="Matin S.A."/>
            <person name="Hoque S.M.E."/>
            <person name="Islam M.K."/>
            <person name="Roy D.K."/>
            <person name="Haider R."/>
            <person name="Moosa M.M."/>
            <person name="Elias S.M."/>
            <person name="Hasan A.M."/>
            <person name="Jahan S."/>
            <person name="Shafiuddin M."/>
            <person name="Mahmood N."/>
            <person name="Shommy N.S."/>
        </authorList>
    </citation>
    <scope>NUCLEOTIDE SEQUENCE [LARGE SCALE GENOMIC DNA]</scope>
    <source>
        <strain evidence="4">cv. O-4</strain>
    </source>
</reference>
<accession>A0A1R3G0D8</accession>
<dbReference type="Proteomes" id="UP000187203">
    <property type="component" value="Unassembled WGS sequence"/>
</dbReference>
<evidence type="ECO:0000256" key="1">
    <source>
        <dbReference type="SAM" id="MobiDB-lite"/>
    </source>
</evidence>
<sequence>MNSGICVRGSDSNDLASNFYGYLKDVLQIEYSGSTMRMTVVLFEGDWFDPRVGMKVHSFYKLVDVNCKKLYRKYDPFILAQQAIQVYYCDYPSMKKDMVDWMAVCETKSRRVIDSNSMENEAEDVTAYQVEEIQQAFSVSTSEQTPSLFDQLQGIELEVDLGVLPQTIPSELLSDEEEFQSTESSDEDEDAY</sequence>
<name>A0A1R3G0D8_9ROSI</name>
<evidence type="ECO:0000259" key="2">
    <source>
        <dbReference type="Pfam" id="PF13952"/>
    </source>
</evidence>
<evidence type="ECO:0000313" key="3">
    <source>
        <dbReference type="EMBL" id="OMO51541.1"/>
    </source>
</evidence>
<protein>
    <recommendedName>
        <fullName evidence="2">DUF4216 domain-containing protein</fullName>
    </recommendedName>
</protein>
<organism evidence="3 4">
    <name type="scientific">Corchorus olitorius</name>
    <dbReference type="NCBI Taxonomy" id="93759"/>
    <lineage>
        <taxon>Eukaryota</taxon>
        <taxon>Viridiplantae</taxon>
        <taxon>Streptophyta</taxon>
        <taxon>Embryophyta</taxon>
        <taxon>Tracheophyta</taxon>
        <taxon>Spermatophyta</taxon>
        <taxon>Magnoliopsida</taxon>
        <taxon>eudicotyledons</taxon>
        <taxon>Gunneridae</taxon>
        <taxon>Pentapetalae</taxon>
        <taxon>rosids</taxon>
        <taxon>malvids</taxon>
        <taxon>Malvales</taxon>
        <taxon>Malvaceae</taxon>
        <taxon>Grewioideae</taxon>
        <taxon>Apeibeae</taxon>
        <taxon>Corchorus</taxon>
    </lineage>
</organism>
<comment type="caution">
    <text evidence="3">The sequence shown here is derived from an EMBL/GenBank/DDBJ whole genome shotgun (WGS) entry which is preliminary data.</text>
</comment>
<dbReference type="EMBL" id="AWUE01024126">
    <property type="protein sequence ID" value="OMO51541.1"/>
    <property type="molecule type" value="Genomic_DNA"/>
</dbReference>
<dbReference type="OrthoDB" id="1002061at2759"/>
<proteinExistence type="predicted"/>
<dbReference type="Pfam" id="PF13952">
    <property type="entry name" value="DUF4216"/>
    <property type="match status" value="1"/>
</dbReference>
<gene>
    <name evidence="3" type="ORF">COLO4_37631</name>
</gene>
<dbReference type="AlphaFoldDB" id="A0A1R3G0D8"/>
<feature type="region of interest" description="Disordered" evidence="1">
    <location>
        <begin position="170"/>
        <end position="192"/>
    </location>
</feature>
<feature type="domain" description="DUF4216" evidence="2">
    <location>
        <begin position="28"/>
        <end position="103"/>
    </location>
</feature>
<dbReference type="PANTHER" id="PTHR48258:SF4">
    <property type="entry name" value="DUF4216 DOMAIN-CONTAINING PROTEIN"/>
    <property type="match status" value="1"/>
</dbReference>
<dbReference type="PANTHER" id="PTHR48258">
    <property type="entry name" value="DUF4218 DOMAIN-CONTAINING PROTEIN-RELATED"/>
    <property type="match status" value="1"/>
</dbReference>
<dbReference type="InterPro" id="IPR025312">
    <property type="entry name" value="DUF4216"/>
</dbReference>
<feature type="compositionally biased region" description="Acidic residues" evidence="1">
    <location>
        <begin position="173"/>
        <end position="192"/>
    </location>
</feature>